<name>A0A1W1CB24_9ZZZZ</name>
<organism evidence="1">
    <name type="scientific">hydrothermal vent metagenome</name>
    <dbReference type="NCBI Taxonomy" id="652676"/>
    <lineage>
        <taxon>unclassified sequences</taxon>
        <taxon>metagenomes</taxon>
        <taxon>ecological metagenomes</taxon>
    </lineage>
</organism>
<reference evidence="1" key="1">
    <citation type="submission" date="2016-10" db="EMBL/GenBank/DDBJ databases">
        <authorList>
            <person name="de Groot N.N."/>
        </authorList>
    </citation>
    <scope>NUCLEOTIDE SEQUENCE</scope>
</reference>
<accession>A0A1W1CB24</accession>
<protein>
    <submittedName>
        <fullName evidence="1">Uncharacterized protein</fullName>
    </submittedName>
</protein>
<evidence type="ECO:0000313" key="1">
    <source>
        <dbReference type="EMBL" id="SFV63048.1"/>
    </source>
</evidence>
<dbReference type="EMBL" id="FPHL01000032">
    <property type="protein sequence ID" value="SFV63048.1"/>
    <property type="molecule type" value="Genomic_DNA"/>
</dbReference>
<sequence length="254" mass="29474">MNICNITQTYIRHDLKLFQALYIVFFPVKGHCIKIIFAFDETDRHITVECTYGFGDRFKVHMVFFRFERIYFYIDSTLVAPKDFNIAYLLVAEQMRFYETVRNFSDIGKTDSAVFGTQGDHIHRQGKIPRGINGRVGTLGQFRLYDAQGIRYIHRCGIQSFFIAEVCFDNGVVRHIHRADIGYKSKTGNLLFDRFGNSRSRDLCRCTGHICDDNDFRRVCIGEKVFGQCHQCNDPHNEKGCNHGIQQIGPFVKK</sequence>
<dbReference type="AlphaFoldDB" id="A0A1W1CB24"/>
<gene>
    <name evidence="1" type="ORF">MNB_SV-10-1447</name>
</gene>
<proteinExistence type="predicted"/>